<dbReference type="AlphaFoldDB" id="A0A2C9W6H3"/>
<sequence length="42" mass="5397">MTEVSPVIFYRFWCSISIARRRWTFDDFIFIFLFSFFDWWCN</sequence>
<dbReference type="EMBL" id="CM004389">
    <property type="protein sequence ID" value="OAY54905.1"/>
    <property type="molecule type" value="Genomic_DNA"/>
</dbReference>
<protein>
    <submittedName>
        <fullName evidence="1">Uncharacterized protein</fullName>
    </submittedName>
</protein>
<name>A0A2C9W6H3_MANES</name>
<organism evidence="1">
    <name type="scientific">Manihot esculenta</name>
    <name type="common">Cassava</name>
    <name type="synonym">Jatropha manihot</name>
    <dbReference type="NCBI Taxonomy" id="3983"/>
    <lineage>
        <taxon>Eukaryota</taxon>
        <taxon>Viridiplantae</taxon>
        <taxon>Streptophyta</taxon>
        <taxon>Embryophyta</taxon>
        <taxon>Tracheophyta</taxon>
        <taxon>Spermatophyta</taxon>
        <taxon>Magnoliopsida</taxon>
        <taxon>eudicotyledons</taxon>
        <taxon>Gunneridae</taxon>
        <taxon>Pentapetalae</taxon>
        <taxon>rosids</taxon>
        <taxon>fabids</taxon>
        <taxon>Malpighiales</taxon>
        <taxon>Euphorbiaceae</taxon>
        <taxon>Crotonoideae</taxon>
        <taxon>Manihoteae</taxon>
        <taxon>Manihot</taxon>
    </lineage>
</organism>
<evidence type="ECO:0000313" key="1">
    <source>
        <dbReference type="EMBL" id="OAY54905.1"/>
    </source>
</evidence>
<gene>
    <name evidence="1" type="ORF">MANES_03G111000</name>
</gene>
<accession>A0A2C9W6H3</accession>
<reference evidence="1" key="1">
    <citation type="submission" date="2016-02" db="EMBL/GenBank/DDBJ databases">
        <title>WGS assembly of Manihot esculenta.</title>
        <authorList>
            <person name="Bredeson J.V."/>
            <person name="Prochnik S.E."/>
            <person name="Lyons J.B."/>
            <person name="Schmutz J."/>
            <person name="Grimwood J."/>
            <person name="Vrebalov J."/>
            <person name="Bart R.S."/>
            <person name="Amuge T."/>
            <person name="Ferguson M.E."/>
            <person name="Green R."/>
            <person name="Putnam N."/>
            <person name="Stites J."/>
            <person name="Rounsley S."/>
            <person name="Rokhsar D.S."/>
        </authorList>
    </citation>
    <scope>NUCLEOTIDE SEQUENCE [LARGE SCALE GENOMIC DNA]</scope>
    <source>
        <tissue evidence="1">Leaf</tissue>
    </source>
</reference>
<proteinExistence type="predicted"/>